<proteinExistence type="predicted"/>
<dbReference type="InterPro" id="IPR021369">
    <property type="entry name" value="DUF2985"/>
</dbReference>
<accession>A0A0L0H407</accession>
<dbReference type="OMA" id="PFSERPY"/>
<evidence type="ECO:0000313" key="4">
    <source>
        <dbReference type="Proteomes" id="UP000053201"/>
    </source>
</evidence>
<keyword evidence="2" id="KW-0472">Membrane</keyword>
<dbReference type="RefSeq" id="XP_016603977.1">
    <property type="nucleotide sequence ID" value="XM_016756844.1"/>
</dbReference>
<evidence type="ECO:0000313" key="3">
    <source>
        <dbReference type="EMBL" id="KNC95937.1"/>
    </source>
</evidence>
<dbReference type="eggNOG" id="ENOG502SBF8">
    <property type="taxonomic scope" value="Eukaryota"/>
</dbReference>
<reference evidence="3 4" key="1">
    <citation type="submission" date="2009-08" db="EMBL/GenBank/DDBJ databases">
        <title>The Genome Sequence of Spizellomyces punctatus strain DAOM BR117.</title>
        <authorList>
            <consortium name="The Broad Institute Genome Sequencing Platform"/>
            <person name="Russ C."/>
            <person name="Cuomo C."/>
            <person name="Shea T."/>
            <person name="Young S.K."/>
            <person name="Zeng Q."/>
            <person name="Koehrsen M."/>
            <person name="Haas B."/>
            <person name="Borodovsky M."/>
            <person name="Guigo R."/>
            <person name="Alvarado L."/>
            <person name="Berlin A."/>
            <person name="Bochicchio J."/>
            <person name="Borenstein D."/>
            <person name="Chapman S."/>
            <person name="Chen Z."/>
            <person name="Engels R."/>
            <person name="Freedman E."/>
            <person name="Gellesch M."/>
            <person name="Goldberg J."/>
            <person name="Griggs A."/>
            <person name="Gujja S."/>
            <person name="Heiman D."/>
            <person name="Hepburn T."/>
            <person name="Howarth C."/>
            <person name="Jen D."/>
            <person name="Larson L."/>
            <person name="Lewis B."/>
            <person name="Mehta T."/>
            <person name="Park D."/>
            <person name="Pearson M."/>
            <person name="Roberts A."/>
            <person name="Saif S."/>
            <person name="Shenoy N."/>
            <person name="Sisk P."/>
            <person name="Stolte C."/>
            <person name="Sykes S."/>
            <person name="Thomson T."/>
            <person name="Walk T."/>
            <person name="White J."/>
            <person name="Yandava C."/>
            <person name="Burger G."/>
            <person name="Gray M.W."/>
            <person name="Holland P.W.H."/>
            <person name="King N."/>
            <person name="Lang F.B.F."/>
            <person name="Roger A.J."/>
            <person name="Ruiz-Trillo I."/>
            <person name="Lander E."/>
            <person name="Nusbaum C."/>
        </authorList>
    </citation>
    <scope>NUCLEOTIDE SEQUENCE [LARGE SCALE GENOMIC DNA]</scope>
    <source>
        <strain evidence="3 4">DAOM BR117</strain>
    </source>
</reference>
<feature type="transmembrane region" description="Helical" evidence="2">
    <location>
        <begin position="44"/>
        <end position="70"/>
    </location>
</feature>
<gene>
    <name evidence="3" type="ORF">SPPG_08690</name>
</gene>
<feature type="compositionally biased region" description="Low complexity" evidence="1">
    <location>
        <begin position="11"/>
        <end position="20"/>
    </location>
</feature>
<keyword evidence="4" id="KW-1185">Reference proteome</keyword>
<dbReference type="GeneID" id="27691835"/>
<dbReference type="Pfam" id="PF11204">
    <property type="entry name" value="DUF2985"/>
    <property type="match status" value="1"/>
</dbReference>
<protein>
    <submittedName>
        <fullName evidence="3">Uncharacterized protein</fullName>
    </submittedName>
</protein>
<evidence type="ECO:0000256" key="1">
    <source>
        <dbReference type="SAM" id="MobiDB-lite"/>
    </source>
</evidence>
<organism evidence="3 4">
    <name type="scientific">Spizellomyces punctatus (strain DAOM BR117)</name>
    <dbReference type="NCBI Taxonomy" id="645134"/>
    <lineage>
        <taxon>Eukaryota</taxon>
        <taxon>Fungi</taxon>
        <taxon>Fungi incertae sedis</taxon>
        <taxon>Chytridiomycota</taxon>
        <taxon>Chytridiomycota incertae sedis</taxon>
        <taxon>Chytridiomycetes</taxon>
        <taxon>Spizellomycetales</taxon>
        <taxon>Spizellomycetaceae</taxon>
        <taxon>Spizellomyces</taxon>
    </lineage>
</organism>
<dbReference type="PANTHER" id="PTHR35872">
    <property type="entry name" value="INTEGRAL MEMBRANE PROTEIN (AFU_ORTHOLOGUE AFUA_5G07110)"/>
    <property type="match status" value="1"/>
</dbReference>
<keyword evidence="2" id="KW-0812">Transmembrane</keyword>
<feature type="region of interest" description="Disordered" evidence="1">
    <location>
        <begin position="1"/>
        <end position="20"/>
    </location>
</feature>
<feature type="transmembrane region" description="Helical" evidence="2">
    <location>
        <begin position="183"/>
        <end position="206"/>
    </location>
</feature>
<dbReference type="InParanoid" id="A0A0L0H407"/>
<dbReference type="VEuPathDB" id="FungiDB:SPPG_08690"/>
<sequence length="253" mass="27856">MPPDAPKATCPSPTSPSLPSLRTSIFPPRLTLVTLRPYVTPRNVFFASLLLVIIVSGAILFMCLVGMITFSDKHVKDQWIEITSQILNSCFTLNALLLFPERTVDLWLLCRGVYGRHGPSARKLEDRHTPWCRVVVADSNAPPPLPRTTLVSIILLQNLNGWFQVPMAVSMWVWANDYTHRPAWLVASSLVASFLCGFAGGIWPAVISYKMKKRGVDVEMDVDEITVEKGAVVHADSGRTLVGDEEGAKLGAS</sequence>
<dbReference type="EMBL" id="KQ257473">
    <property type="protein sequence ID" value="KNC95937.1"/>
    <property type="molecule type" value="Genomic_DNA"/>
</dbReference>
<dbReference type="AlphaFoldDB" id="A0A0L0H407"/>
<dbReference type="Proteomes" id="UP000053201">
    <property type="component" value="Unassembled WGS sequence"/>
</dbReference>
<evidence type="ECO:0000256" key="2">
    <source>
        <dbReference type="SAM" id="Phobius"/>
    </source>
</evidence>
<dbReference type="STRING" id="645134.A0A0L0H407"/>
<name>A0A0L0H407_SPIPD</name>
<keyword evidence="2" id="KW-1133">Transmembrane helix</keyword>
<dbReference type="PANTHER" id="PTHR35872:SF2">
    <property type="entry name" value="INTEGRAL MEMBRANE PROTEIN (AFU_ORTHOLOGUE AFUA_5G07110)"/>
    <property type="match status" value="1"/>
</dbReference>
<dbReference type="OrthoDB" id="6407410at2759"/>